<reference evidence="1" key="1">
    <citation type="journal article" date="2020" name="mSystems">
        <title>Genome- and Community-Level Interaction Insights into Carbon Utilization and Element Cycling Functions of Hydrothermarchaeota in Hydrothermal Sediment.</title>
        <authorList>
            <person name="Zhou Z."/>
            <person name="Liu Y."/>
            <person name="Xu W."/>
            <person name="Pan J."/>
            <person name="Luo Z.H."/>
            <person name="Li M."/>
        </authorList>
    </citation>
    <scope>NUCLEOTIDE SEQUENCE [LARGE SCALE GENOMIC DNA]</scope>
    <source>
        <strain evidence="1">HyVt-493</strain>
    </source>
</reference>
<dbReference type="InterPro" id="IPR036286">
    <property type="entry name" value="LexA/Signal_pep-like_sf"/>
</dbReference>
<protein>
    <submittedName>
        <fullName evidence="1">S26 family signal peptidase</fullName>
    </submittedName>
</protein>
<dbReference type="EMBL" id="DRMS01000405">
    <property type="protein sequence ID" value="HFC93290.1"/>
    <property type="molecule type" value="Genomic_DNA"/>
</dbReference>
<accession>A0A7V2WVW5</accession>
<dbReference type="Gene3D" id="2.10.109.10">
    <property type="entry name" value="Umud Fragment, subunit A"/>
    <property type="match status" value="1"/>
</dbReference>
<dbReference type="AlphaFoldDB" id="A0A7V2WVW5"/>
<dbReference type="InterPro" id="IPR019533">
    <property type="entry name" value="Peptidase_S26"/>
</dbReference>
<dbReference type="Proteomes" id="UP000885750">
    <property type="component" value="Unassembled WGS sequence"/>
</dbReference>
<evidence type="ECO:0000313" key="1">
    <source>
        <dbReference type="EMBL" id="HFC93290.1"/>
    </source>
</evidence>
<proteinExistence type="predicted"/>
<dbReference type="GO" id="GO:0006465">
    <property type="term" value="P:signal peptide processing"/>
    <property type="evidence" value="ECO:0007669"/>
    <property type="project" value="InterPro"/>
</dbReference>
<dbReference type="SUPFAM" id="SSF51306">
    <property type="entry name" value="LexA/Signal peptidase"/>
    <property type="match status" value="1"/>
</dbReference>
<comment type="caution">
    <text evidence="1">The sequence shown here is derived from an EMBL/GenBank/DDBJ whole genome shotgun (WGS) entry which is preliminary data.</text>
</comment>
<gene>
    <name evidence="1" type="ORF">ENJ51_10825</name>
</gene>
<dbReference type="GO" id="GO:0004252">
    <property type="term" value="F:serine-type endopeptidase activity"/>
    <property type="evidence" value="ECO:0007669"/>
    <property type="project" value="InterPro"/>
</dbReference>
<organism evidence="1">
    <name type="scientific">Leucothrix mucor</name>
    <dbReference type="NCBI Taxonomy" id="45248"/>
    <lineage>
        <taxon>Bacteria</taxon>
        <taxon>Pseudomonadati</taxon>
        <taxon>Pseudomonadota</taxon>
        <taxon>Gammaproteobacteria</taxon>
        <taxon>Thiotrichales</taxon>
        <taxon>Thiotrichaceae</taxon>
        <taxon>Leucothrix</taxon>
    </lineage>
</organism>
<dbReference type="CDD" id="cd06530">
    <property type="entry name" value="S26_SPase_I"/>
    <property type="match status" value="1"/>
</dbReference>
<sequence length="92" mass="10700">MIRLFKVEGNSLYPHLNNGQRIVCLKLFKFSKIAIGDFVVFSKKPHGLMIKRVEKIKNGMFFVQGTDPMSIDSRDFGWIKRADIQYKKIALH</sequence>
<name>A0A7V2WVW5_LEUMU</name>